<dbReference type="Proteomes" id="UP001218218">
    <property type="component" value="Unassembled WGS sequence"/>
</dbReference>
<evidence type="ECO:0000313" key="3">
    <source>
        <dbReference type="Proteomes" id="UP001218218"/>
    </source>
</evidence>
<evidence type="ECO:0000256" key="1">
    <source>
        <dbReference type="SAM" id="MobiDB-lite"/>
    </source>
</evidence>
<evidence type="ECO:0000313" key="2">
    <source>
        <dbReference type="EMBL" id="KAJ7304691.1"/>
    </source>
</evidence>
<accession>A0AAD7E9C1</accession>
<feature type="compositionally biased region" description="Low complexity" evidence="1">
    <location>
        <begin position="25"/>
        <end position="34"/>
    </location>
</feature>
<name>A0AAD7E9C1_9AGAR</name>
<protein>
    <submittedName>
        <fullName evidence="2">Uncharacterized protein</fullName>
    </submittedName>
</protein>
<feature type="compositionally biased region" description="Polar residues" evidence="1">
    <location>
        <begin position="1"/>
        <end position="24"/>
    </location>
</feature>
<feature type="region of interest" description="Disordered" evidence="1">
    <location>
        <begin position="1"/>
        <end position="38"/>
    </location>
</feature>
<comment type="caution">
    <text evidence="2">The sequence shown here is derived from an EMBL/GenBank/DDBJ whole genome shotgun (WGS) entry which is preliminary data.</text>
</comment>
<keyword evidence="3" id="KW-1185">Reference proteome</keyword>
<sequence>MASYYQQRRQNIKTATSSSHHVQISNSRRLSSGGRLKRNTKTLMPAEFLLLQRADAKSEAERRAGMTHEQRRAHDALHYMPPSVDMVDDDLEDDVLQGRVAVEISHAGEAILDEDTEQADQNLLEQLHRHHEQLFAGRRRRRDYRTRRNRTQLLVDAFTAQLRA</sequence>
<proteinExistence type="predicted"/>
<gene>
    <name evidence="2" type="ORF">DFH08DRAFT_903244</name>
</gene>
<organism evidence="2 3">
    <name type="scientific">Mycena albidolilacea</name>
    <dbReference type="NCBI Taxonomy" id="1033008"/>
    <lineage>
        <taxon>Eukaryota</taxon>
        <taxon>Fungi</taxon>
        <taxon>Dikarya</taxon>
        <taxon>Basidiomycota</taxon>
        <taxon>Agaricomycotina</taxon>
        <taxon>Agaricomycetes</taxon>
        <taxon>Agaricomycetidae</taxon>
        <taxon>Agaricales</taxon>
        <taxon>Marasmiineae</taxon>
        <taxon>Mycenaceae</taxon>
        <taxon>Mycena</taxon>
    </lineage>
</organism>
<dbReference type="AlphaFoldDB" id="A0AAD7E9C1"/>
<reference evidence="2" key="1">
    <citation type="submission" date="2023-03" db="EMBL/GenBank/DDBJ databases">
        <title>Massive genome expansion in bonnet fungi (Mycena s.s.) driven by repeated elements and novel gene families across ecological guilds.</title>
        <authorList>
            <consortium name="Lawrence Berkeley National Laboratory"/>
            <person name="Harder C.B."/>
            <person name="Miyauchi S."/>
            <person name="Viragh M."/>
            <person name="Kuo A."/>
            <person name="Thoen E."/>
            <person name="Andreopoulos B."/>
            <person name="Lu D."/>
            <person name="Skrede I."/>
            <person name="Drula E."/>
            <person name="Henrissat B."/>
            <person name="Morin E."/>
            <person name="Kohler A."/>
            <person name="Barry K."/>
            <person name="LaButti K."/>
            <person name="Morin E."/>
            <person name="Salamov A."/>
            <person name="Lipzen A."/>
            <person name="Mereny Z."/>
            <person name="Hegedus B."/>
            <person name="Baldrian P."/>
            <person name="Stursova M."/>
            <person name="Weitz H."/>
            <person name="Taylor A."/>
            <person name="Grigoriev I.V."/>
            <person name="Nagy L.G."/>
            <person name="Martin F."/>
            <person name="Kauserud H."/>
        </authorList>
    </citation>
    <scope>NUCLEOTIDE SEQUENCE</scope>
    <source>
        <strain evidence="2">CBHHK002</strain>
    </source>
</reference>
<dbReference type="EMBL" id="JARIHO010000100">
    <property type="protein sequence ID" value="KAJ7304691.1"/>
    <property type="molecule type" value="Genomic_DNA"/>
</dbReference>